<dbReference type="Proteomes" id="UP000557772">
    <property type="component" value="Unassembled WGS sequence"/>
</dbReference>
<dbReference type="EMBL" id="JABENB010000002">
    <property type="protein sequence ID" value="NNG40536.1"/>
    <property type="molecule type" value="Genomic_DNA"/>
</dbReference>
<feature type="region of interest" description="Disordered" evidence="1">
    <location>
        <begin position="151"/>
        <end position="173"/>
    </location>
</feature>
<name>A0A849AM10_9MICO</name>
<evidence type="ECO:0000256" key="1">
    <source>
        <dbReference type="SAM" id="MobiDB-lite"/>
    </source>
</evidence>
<accession>A0A849AM10</accession>
<evidence type="ECO:0000313" key="3">
    <source>
        <dbReference type="Proteomes" id="UP000557772"/>
    </source>
</evidence>
<protein>
    <submittedName>
        <fullName evidence="2">Uncharacterized protein</fullName>
    </submittedName>
</protein>
<organism evidence="2 3">
    <name type="scientific">Flexivirga aerilata</name>
    <dbReference type="NCBI Taxonomy" id="1656889"/>
    <lineage>
        <taxon>Bacteria</taxon>
        <taxon>Bacillati</taxon>
        <taxon>Actinomycetota</taxon>
        <taxon>Actinomycetes</taxon>
        <taxon>Micrococcales</taxon>
        <taxon>Dermacoccaceae</taxon>
        <taxon>Flexivirga</taxon>
    </lineage>
</organism>
<gene>
    <name evidence="2" type="ORF">HJ588_14810</name>
</gene>
<sequence length="241" mass="24773">MSSATVRYPSTDAVPSDARDTRDAASAYATAAESLRVSALALADAADDADDQLLHHPAAVVRSRATALKHLPAPTTARAADRLALDDLVTCTQDAARFAGIADLHLHAEPTRMPVNDAPAVTEALRLLLAELASWGTPEVTVAACDGASEDAPAEAAGATNGPSGRSPEASVRVRVPHARPRWSEVSRVMSAFTERLHGAGASGAHVSVHGGALVARSAALDIRTDGAGTLAVAHWPIDHG</sequence>
<feature type="region of interest" description="Disordered" evidence="1">
    <location>
        <begin position="1"/>
        <end position="21"/>
    </location>
</feature>
<dbReference type="AlphaFoldDB" id="A0A849AM10"/>
<proteinExistence type="predicted"/>
<keyword evidence="3" id="KW-1185">Reference proteome</keyword>
<evidence type="ECO:0000313" key="2">
    <source>
        <dbReference type="EMBL" id="NNG40536.1"/>
    </source>
</evidence>
<dbReference type="RefSeq" id="WP_171156897.1">
    <property type="nucleotide sequence ID" value="NZ_JABENB010000002.1"/>
</dbReference>
<comment type="caution">
    <text evidence="2">The sequence shown here is derived from an EMBL/GenBank/DDBJ whole genome shotgun (WGS) entry which is preliminary data.</text>
</comment>
<reference evidence="2 3" key="1">
    <citation type="submission" date="2020-05" db="EMBL/GenBank/DDBJ databases">
        <title>Flexivirga sp. ID2601S isolated from air conditioner.</title>
        <authorList>
            <person name="Kim D.H."/>
        </authorList>
    </citation>
    <scope>NUCLEOTIDE SEQUENCE [LARGE SCALE GENOMIC DNA]</scope>
    <source>
        <strain evidence="2 3">ID2601S</strain>
    </source>
</reference>